<organism evidence="7 8">
    <name type="scientific">Teladorsagia circumcincta</name>
    <name type="common">Brown stomach worm</name>
    <name type="synonym">Ostertagia circumcincta</name>
    <dbReference type="NCBI Taxonomy" id="45464"/>
    <lineage>
        <taxon>Eukaryota</taxon>
        <taxon>Metazoa</taxon>
        <taxon>Ecdysozoa</taxon>
        <taxon>Nematoda</taxon>
        <taxon>Chromadorea</taxon>
        <taxon>Rhabditida</taxon>
        <taxon>Rhabditina</taxon>
        <taxon>Rhabditomorpha</taxon>
        <taxon>Strongyloidea</taxon>
        <taxon>Trichostrongylidae</taxon>
        <taxon>Teladorsagia</taxon>
    </lineage>
</organism>
<dbReference type="SUPFAM" id="SSF57850">
    <property type="entry name" value="RING/U-box"/>
    <property type="match status" value="1"/>
</dbReference>
<dbReference type="Proteomes" id="UP000230423">
    <property type="component" value="Unassembled WGS sequence"/>
</dbReference>
<reference evidence="7 8" key="1">
    <citation type="submission" date="2015-09" db="EMBL/GenBank/DDBJ databases">
        <title>Draft genome of the parasitic nematode Teladorsagia circumcincta isolate WARC Sus (inbred).</title>
        <authorList>
            <person name="Mitreva M."/>
        </authorList>
    </citation>
    <scope>NUCLEOTIDE SEQUENCE [LARGE SCALE GENOMIC DNA]</scope>
    <source>
        <strain evidence="7 8">S</strain>
    </source>
</reference>
<evidence type="ECO:0000259" key="6">
    <source>
        <dbReference type="Pfam" id="PF01485"/>
    </source>
</evidence>
<dbReference type="GO" id="GO:0008270">
    <property type="term" value="F:zinc ion binding"/>
    <property type="evidence" value="ECO:0007669"/>
    <property type="project" value="UniProtKB-KW"/>
</dbReference>
<dbReference type="GO" id="GO:0004842">
    <property type="term" value="F:ubiquitin-protein transferase activity"/>
    <property type="evidence" value="ECO:0007669"/>
    <property type="project" value="TreeGrafter"/>
</dbReference>
<evidence type="ECO:0000256" key="3">
    <source>
        <dbReference type="ARBA" id="ARBA00022771"/>
    </source>
</evidence>
<dbReference type="InterPro" id="IPR002867">
    <property type="entry name" value="IBR_dom"/>
</dbReference>
<dbReference type="EMBL" id="KZ346475">
    <property type="protein sequence ID" value="PIO69901.1"/>
    <property type="molecule type" value="Genomic_DNA"/>
</dbReference>
<protein>
    <submittedName>
        <fullName evidence="7">IBR domain protein</fullName>
    </submittedName>
</protein>
<keyword evidence="3" id="KW-0863">Zinc-finger</keyword>
<comment type="pathway">
    <text evidence="1">Protein modification; protein ubiquitination.</text>
</comment>
<feature type="domain" description="IBR" evidence="6">
    <location>
        <begin position="16"/>
        <end position="63"/>
    </location>
</feature>
<dbReference type="GO" id="GO:0043161">
    <property type="term" value="P:proteasome-mediated ubiquitin-dependent protein catabolic process"/>
    <property type="evidence" value="ECO:0007669"/>
    <property type="project" value="TreeGrafter"/>
</dbReference>
<evidence type="ECO:0000256" key="1">
    <source>
        <dbReference type="ARBA" id="ARBA00004906"/>
    </source>
</evidence>
<gene>
    <name evidence="7" type="ORF">TELCIR_08265</name>
</gene>
<dbReference type="GO" id="GO:0043130">
    <property type="term" value="F:ubiquitin binding"/>
    <property type="evidence" value="ECO:0007669"/>
    <property type="project" value="TreeGrafter"/>
</dbReference>
<evidence type="ECO:0000313" key="7">
    <source>
        <dbReference type="EMBL" id="PIO69901.1"/>
    </source>
</evidence>
<keyword evidence="8" id="KW-1185">Reference proteome</keyword>
<evidence type="ECO:0000256" key="5">
    <source>
        <dbReference type="ARBA" id="ARBA00022833"/>
    </source>
</evidence>
<dbReference type="InterPro" id="IPR051628">
    <property type="entry name" value="LUBAC_E3_Ligases"/>
</dbReference>
<name>A0A2G9UI33_TELCI</name>
<keyword evidence="5" id="KW-0862">Zinc</keyword>
<dbReference type="OrthoDB" id="61092at2759"/>
<dbReference type="AlphaFoldDB" id="A0A2G9UI33"/>
<dbReference type="Pfam" id="PF01485">
    <property type="entry name" value="IBR"/>
    <property type="match status" value="1"/>
</dbReference>
<dbReference type="PANTHER" id="PTHR22770:SF13">
    <property type="entry name" value="RING-TYPE DOMAIN-CONTAINING PROTEIN"/>
    <property type="match status" value="1"/>
</dbReference>
<proteinExistence type="predicted"/>
<keyword evidence="2" id="KW-0479">Metal-binding</keyword>
<keyword evidence="4" id="KW-0833">Ubl conjugation pathway</keyword>
<dbReference type="Gene3D" id="1.20.120.1750">
    <property type="match status" value="1"/>
</dbReference>
<dbReference type="PANTHER" id="PTHR22770">
    <property type="entry name" value="UBIQUITIN CONJUGATING ENZYME 7 INTERACTING PROTEIN-RELATED"/>
    <property type="match status" value="1"/>
</dbReference>
<dbReference type="GO" id="GO:0071797">
    <property type="term" value="C:LUBAC complex"/>
    <property type="evidence" value="ECO:0007669"/>
    <property type="project" value="TreeGrafter"/>
</dbReference>
<accession>A0A2G9UI33</accession>
<evidence type="ECO:0000256" key="4">
    <source>
        <dbReference type="ARBA" id="ARBA00022786"/>
    </source>
</evidence>
<sequence length="134" mass="15494">MFYVVMRDVPADEAASLQAYLLNQKGRVRQCPTKGCGALIKKGEGCNHMHCTVCKMHFCWLCGFTSTSQSRVYEHLREIHGAIGEEWPLFDYNVLRRNFGAARFRNMNQLQLYHQQFANELNELDVLIPLVEEP</sequence>
<dbReference type="GO" id="GO:0097039">
    <property type="term" value="P:protein linear polyubiquitination"/>
    <property type="evidence" value="ECO:0007669"/>
    <property type="project" value="TreeGrafter"/>
</dbReference>
<evidence type="ECO:0000313" key="8">
    <source>
        <dbReference type="Proteomes" id="UP000230423"/>
    </source>
</evidence>
<evidence type="ECO:0000256" key="2">
    <source>
        <dbReference type="ARBA" id="ARBA00022723"/>
    </source>
</evidence>